<dbReference type="Gene3D" id="3.30.70.1900">
    <property type="match status" value="1"/>
</dbReference>
<dbReference type="RefSeq" id="WP_119334768.1">
    <property type="nucleotide sequence ID" value="NZ_AP018558.1"/>
</dbReference>
<protein>
    <submittedName>
        <fullName evidence="2">CRISPR-associated protein Cas6</fullName>
    </submittedName>
</protein>
<evidence type="ECO:0000259" key="1">
    <source>
        <dbReference type="Pfam" id="PF10040"/>
    </source>
</evidence>
<evidence type="ECO:0000313" key="3">
    <source>
        <dbReference type="Proteomes" id="UP000262004"/>
    </source>
</evidence>
<dbReference type="Pfam" id="PF10040">
    <property type="entry name" value="CRISPR_Cas6"/>
    <property type="match status" value="1"/>
</dbReference>
<dbReference type="Proteomes" id="UP000262004">
    <property type="component" value="Chromosome"/>
</dbReference>
<dbReference type="InterPro" id="IPR019267">
    <property type="entry name" value="CRISPR-assoc_Cas6_C"/>
</dbReference>
<dbReference type="EMBL" id="AP018558">
    <property type="protein sequence ID" value="BBD76982.1"/>
    <property type="molecule type" value="Genomic_DNA"/>
</dbReference>
<sequence length="315" mass="35398">MNAPDIALPVARYRLEFEVTKDLHLPAYAGSTLRGAWGSALRAICCMTRLPVCDNCPLLDTCPYAAIFETRPHQRRASFLQNFTHVPRPYVIEPPQMGKRSYIPGERFSFHIVLVGRALEHLSLILWAYVKAFRRGVGSGDGTAELLRAIHMGETETIVLEAPGKALKPHDPAIPKTPDLRGTVTLQFHTPLRLQTNGRRATREEHTARKLLTALIRRIALLNAYHGNEPFVLDLKALANQANLITSETQLRWHDWTRYSTRQKKHMALGGVVGTWKLMGDLTPFAPFLHLGQWVHVGKEATFGLGKYHLTLAHS</sequence>
<name>A0A2Z6DX51_HYDTE</name>
<reference evidence="2 3" key="1">
    <citation type="submission" date="2018-04" db="EMBL/GenBank/DDBJ databases">
        <title>Complete genome sequence of Hydrogenophilus thermoluteolus TH-1.</title>
        <authorList>
            <person name="Arai H."/>
        </authorList>
    </citation>
    <scope>NUCLEOTIDE SEQUENCE [LARGE SCALE GENOMIC DNA]</scope>
    <source>
        <strain evidence="2 3">TH-1</strain>
    </source>
</reference>
<dbReference type="AlphaFoldDB" id="A0A2Z6DX51"/>
<proteinExistence type="predicted"/>
<keyword evidence="3" id="KW-1185">Reference proteome</keyword>
<gene>
    <name evidence="2" type="ORF">HPTL_0714</name>
</gene>
<dbReference type="KEGG" id="htl:HPTL_0714"/>
<accession>A0A2Z6DX51</accession>
<evidence type="ECO:0000313" key="2">
    <source>
        <dbReference type="EMBL" id="BBD76982.1"/>
    </source>
</evidence>
<organism evidence="2 3">
    <name type="scientific">Hydrogenophilus thermoluteolus</name>
    <name type="common">Pseudomonas hydrogenothermophila</name>
    <dbReference type="NCBI Taxonomy" id="297"/>
    <lineage>
        <taxon>Bacteria</taxon>
        <taxon>Pseudomonadati</taxon>
        <taxon>Pseudomonadota</taxon>
        <taxon>Hydrogenophilia</taxon>
        <taxon>Hydrogenophilales</taxon>
        <taxon>Hydrogenophilaceae</taxon>
        <taxon>Hydrogenophilus</taxon>
    </lineage>
</organism>
<dbReference type="OrthoDB" id="9787241at2"/>
<feature type="domain" description="CRISPR-associated protein Cas6 C-terminal" evidence="1">
    <location>
        <begin position="186"/>
        <end position="308"/>
    </location>
</feature>